<gene>
    <name evidence="1" type="ORF">ACFHYQ_26880</name>
</gene>
<keyword evidence="2" id="KW-1185">Reference proteome</keyword>
<comment type="caution">
    <text evidence="1">The sequence shown here is derived from an EMBL/GenBank/DDBJ whole genome shotgun (WGS) entry which is preliminary data.</text>
</comment>
<sequence>MTAYTLDAIPPLRLPIRVPGKVGKAYRSGANLTLGAPTGSDTWERFLTDRTTGA</sequence>
<proteinExistence type="predicted"/>
<organism evidence="1 2">
    <name type="scientific">Sphaerimonospora cavernae</name>
    <dbReference type="NCBI Taxonomy" id="1740611"/>
    <lineage>
        <taxon>Bacteria</taxon>
        <taxon>Bacillati</taxon>
        <taxon>Actinomycetota</taxon>
        <taxon>Actinomycetes</taxon>
        <taxon>Streptosporangiales</taxon>
        <taxon>Streptosporangiaceae</taxon>
        <taxon>Sphaerimonospora</taxon>
    </lineage>
</organism>
<dbReference type="Proteomes" id="UP001589870">
    <property type="component" value="Unassembled WGS sequence"/>
</dbReference>
<evidence type="ECO:0000313" key="2">
    <source>
        <dbReference type="Proteomes" id="UP001589870"/>
    </source>
</evidence>
<protein>
    <submittedName>
        <fullName evidence="1">Uncharacterized protein</fullName>
    </submittedName>
</protein>
<accession>A0ABV6UCK6</accession>
<dbReference type="RefSeq" id="WP_394303931.1">
    <property type="nucleotide sequence ID" value="NZ_JBHMQT010000059.1"/>
</dbReference>
<evidence type="ECO:0000313" key="1">
    <source>
        <dbReference type="EMBL" id="MFC0865929.1"/>
    </source>
</evidence>
<reference evidence="1 2" key="1">
    <citation type="submission" date="2024-09" db="EMBL/GenBank/DDBJ databases">
        <authorList>
            <person name="Sun Q."/>
            <person name="Mori K."/>
        </authorList>
    </citation>
    <scope>NUCLEOTIDE SEQUENCE [LARGE SCALE GENOMIC DNA]</scope>
    <source>
        <strain evidence="1 2">TBRC 1851</strain>
    </source>
</reference>
<name>A0ABV6UCK6_9ACTN</name>
<dbReference type="EMBL" id="JBHMQT010000059">
    <property type="protein sequence ID" value="MFC0865929.1"/>
    <property type="molecule type" value="Genomic_DNA"/>
</dbReference>